<protein>
    <submittedName>
        <fullName evidence="1">Uncharacterized protein</fullName>
    </submittedName>
</protein>
<evidence type="ECO:0000313" key="2">
    <source>
        <dbReference type="Proteomes" id="UP000198318"/>
    </source>
</evidence>
<evidence type="ECO:0000313" key="1">
    <source>
        <dbReference type="EMBL" id="SNT13823.1"/>
    </source>
</evidence>
<dbReference type="Proteomes" id="UP000198318">
    <property type="component" value="Unassembled WGS sequence"/>
</dbReference>
<reference evidence="1 2" key="1">
    <citation type="submission" date="2017-06" db="EMBL/GenBank/DDBJ databases">
        <authorList>
            <person name="Kim H.J."/>
            <person name="Triplett B.A."/>
        </authorList>
    </citation>
    <scope>NUCLEOTIDE SEQUENCE [LARGE SCALE GENOMIC DNA]</scope>
    <source>
        <strain evidence="1 2">DSM 44715</strain>
    </source>
</reference>
<dbReference type="AlphaFoldDB" id="A0A239K857"/>
<dbReference type="EMBL" id="FZOR01000017">
    <property type="protein sequence ID" value="SNT13823.1"/>
    <property type="molecule type" value="Genomic_DNA"/>
</dbReference>
<name>A0A239K857_9ACTN</name>
<keyword evidence="2" id="KW-1185">Reference proteome</keyword>
<dbReference type="RefSeq" id="WP_089327342.1">
    <property type="nucleotide sequence ID" value="NZ_FZOR01000017.1"/>
</dbReference>
<organism evidence="1 2">
    <name type="scientific">Actinomadura meyerae</name>
    <dbReference type="NCBI Taxonomy" id="240840"/>
    <lineage>
        <taxon>Bacteria</taxon>
        <taxon>Bacillati</taxon>
        <taxon>Actinomycetota</taxon>
        <taxon>Actinomycetes</taxon>
        <taxon>Streptosporangiales</taxon>
        <taxon>Thermomonosporaceae</taxon>
        <taxon>Actinomadura</taxon>
    </lineage>
</organism>
<proteinExistence type="predicted"/>
<sequence>MPLAERLLDCLCALLEGTVGGPVCHCCVYPGKVVPVDYCCECPGAGEGQAWVRIDRIYPTSGRFPAPATQVEPCGAGGGWAAELVMGVYRCVATLDDQGNPPPCQRIWADAEKLASDAAAMRAAAVCCFPEEGTQSVPGEYEPLESEGGCGGGTMRLLVRFDECCPDLEAEPGFQPA</sequence>
<dbReference type="OrthoDB" id="4111128at2"/>
<accession>A0A239K857</accession>
<gene>
    <name evidence="1" type="ORF">SAMN05443665_101726</name>
</gene>